<dbReference type="SUPFAM" id="SSF46689">
    <property type="entry name" value="Homeodomain-like"/>
    <property type="match status" value="1"/>
</dbReference>
<gene>
    <name evidence="2" type="ORF">ACFOMP_03410</name>
</gene>
<dbReference type="InterPro" id="IPR047655">
    <property type="entry name" value="Transpos_IS630-like"/>
</dbReference>
<keyword evidence="3" id="KW-1185">Reference proteome</keyword>
<organism evidence="2 3">
    <name type="scientific">Paracoccus simplex</name>
    <dbReference type="NCBI Taxonomy" id="2086346"/>
    <lineage>
        <taxon>Bacteria</taxon>
        <taxon>Pseudomonadati</taxon>
        <taxon>Pseudomonadota</taxon>
        <taxon>Alphaproteobacteria</taxon>
        <taxon>Rhodobacterales</taxon>
        <taxon>Paracoccaceae</taxon>
        <taxon>Paracoccus</taxon>
    </lineage>
</organism>
<dbReference type="NCBIfam" id="NF033545">
    <property type="entry name" value="transpos_IS630"/>
    <property type="match status" value="1"/>
</dbReference>
<reference evidence="3" key="1">
    <citation type="journal article" date="2019" name="Int. J. Syst. Evol. Microbiol.">
        <title>The Global Catalogue of Microorganisms (GCM) 10K type strain sequencing project: providing services to taxonomists for standard genome sequencing and annotation.</title>
        <authorList>
            <consortium name="The Broad Institute Genomics Platform"/>
            <consortium name="The Broad Institute Genome Sequencing Center for Infectious Disease"/>
            <person name="Wu L."/>
            <person name="Ma J."/>
        </authorList>
    </citation>
    <scope>NUCLEOTIDE SEQUENCE [LARGE SCALE GENOMIC DNA]</scope>
    <source>
        <strain evidence="3">VKM B-3226</strain>
    </source>
</reference>
<comment type="caution">
    <text evidence="2">The sequence shown here is derived from an EMBL/GenBank/DDBJ whole genome shotgun (WGS) entry which is preliminary data.</text>
</comment>
<dbReference type="InterPro" id="IPR038717">
    <property type="entry name" value="Tc1-like_DDE_dom"/>
</dbReference>
<protein>
    <submittedName>
        <fullName evidence="2">IS630 family transposase</fullName>
    </submittedName>
</protein>
<accession>A0ABV7RUC9</accession>
<sequence>MGKPHPVELRSRVIGYVDEGHGHRQAARHFRVSPKFVNDLVKLRRETGCLTPRRQGNGGGYGKLVDVTGWLEARVTAKSGITLDELVAELAEIHGIDVHRTTVWRVLRGLGLSHKKTLQALEQTRKDVAGLRHVWIARRQPFMANHLERLAFVDETAVKTNMAKTTGWAPRGQRLVDHAPFGHWRTQTFVAALRHDRLDAPWVIDGAMNAEMFDLYTKTQLVPTLRPGDVVILDNLSSHKSSAAATALRDVGAWFLFLPPYSPDLNPIEMVFAKLKALIRKAAARTYGQLWAAVGQVCNLFSDEECYNYFKAAGYEVD</sequence>
<dbReference type="InterPro" id="IPR036388">
    <property type="entry name" value="WH-like_DNA-bd_sf"/>
</dbReference>
<evidence type="ECO:0000313" key="3">
    <source>
        <dbReference type="Proteomes" id="UP001595596"/>
    </source>
</evidence>
<dbReference type="Gene3D" id="1.10.10.10">
    <property type="entry name" value="Winged helix-like DNA-binding domain superfamily/Winged helix DNA-binding domain"/>
    <property type="match status" value="1"/>
</dbReference>
<dbReference type="InterPro" id="IPR009057">
    <property type="entry name" value="Homeodomain-like_sf"/>
</dbReference>
<dbReference type="EMBL" id="JBHRXE010000008">
    <property type="protein sequence ID" value="MFC3568498.1"/>
    <property type="molecule type" value="Genomic_DNA"/>
</dbReference>
<dbReference type="Gene3D" id="3.30.420.10">
    <property type="entry name" value="Ribonuclease H-like superfamily/Ribonuclease H"/>
    <property type="match status" value="1"/>
</dbReference>
<dbReference type="InterPro" id="IPR036397">
    <property type="entry name" value="RNaseH_sf"/>
</dbReference>
<dbReference type="PANTHER" id="PTHR46564">
    <property type="entry name" value="TRANSPOSASE"/>
    <property type="match status" value="1"/>
</dbReference>
<dbReference type="RefSeq" id="WP_379027887.1">
    <property type="nucleotide sequence ID" value="NZ_JBHRXE010000008.1"/>
</dbReference>
<proteinExistence type="predicted"/>
<name>A0ABV7RUC9_9RHOB</name>
<feature type="domain" description="Tc1-like transposase DDE" evidence="1">
    <location>
        <begin position="150"/>
        <end position="289"/>
    </location>
</feature>
<dbReference type="Pfam" id="PF13358">
    <property type="entry name" value="DDE_3"/>
    <property type="match status" value="1"/>
</dbReference>
<evidence type="ECO:0000313" key="2">
    <source>
        <dbReference type="EMBL" id="MFC3568498.1"/>
    </source>
</evidence>
<dbReference type="Proteomes" id="UP001595596">
    <property type="component" value="Unassembled WGS sequence"/>
</dbReference>
<dbReference type="PANTHER" id="PTHR46564:SF1">
    <property type="entry name" value="TRANSPOSASE"/>
    <property type="match status" value="1"/>
</dbReference>
<evidence type="ECO:0000259" key="1">
    <source>
        <dbReference type="Pfam" id="PF13358"/>
    </source>
</evidence>